<dbReference type="EMBL" id="AAJBSK010000006">
    <property type="protein sequence ID" value="ECK4098567.1"/>
    <property type="molecule type" value="Genomic_DNA"/>
</dbReference>
<evidence type="ECO:0000313" key="1">
    <source>
        <dbReference type="EMBL" id="EAL3736212.1"/>
    </source>
</evidence>
<dbReference type="AlphaFoldDB" id="A0A5T0TMV9"/>
<accession>A0A5T0TMV9</accession>
<organism evidence="2">
    <name type="scientific">Campylobacter jejuni</name>
    <dbReference type="NCBI Taxonomy" id="197"/>
    <lineage>
        <taxon>Bacteria</taxon>
        <taxon>Pseudomonadati</taxon>
        <taxon>Campylobacterota</taxon>
        <taxon>Epsilonproteobacteria</taxon>
        <taxon>Campylobacterales</taxon>
        <taxon>Campylobacteraceae</taxon>
        <taxon>Campylobacter</taxon>
    </lineage>
</organism>
<dbReference type="Pfam" id="PF11186">
    <property type="entry name" value="DUF2972"/>
    <property type="match status" value="1"/>
</dbReference>
<reference evidence="2" key="2">
    <citation type="submission" date="2019-08" db="EMBL/GenBank/DDBJ databases">
        <authorList>
            <consortium name="PulseNet: The National Subtyping Network for Foodborne Disease Surveillance"/>
            <person name="Tarr C.L."/>
            <person name="Trees E."/>
            <person name="Katz L.S."/>
            <person name="Carleton-Romer H.A."/>
            <person name="Stroika S."/>
            <person name="Kucerova Z."/>
            <person name="Roache K.F."/>
            <person name="Sabol A.L."/>
            <person name="Besser J."/>
            <person name="Gerner-Smidt P."/>
        </authorList>
    </citation>
    <scope>NUCLEOTIDE SEQUENCE</scope>
    <source>
        <strain evidence="2">PNUSAC010634</strain>
    </source>
</reference>
<protein>
    <submittedName>
        <fullName evidence="2">DUF2972 domain-containing protein</fullName>
    </submittedName>
</protein>
<comment type="caution">
    <text evidence="2">The sequence shown here is derived from an EMBL/GenBank/DDBJ whole genome shotgun (WGS) entry which is preliminary data.</text>
</comment>
<evidence type="ECO:0000313" key="3">
    <source>
        <dbReference type="Proteomes" id="UP000335162"/>
    </source>
</evidence>
<dbReference type="EMBL" id="AACNRY010000043">
    <property type="protein sequence ID" value="EAL3736212.1"/>
    <property type="molecule type" value="Genomic_DNA"/>
</dbReference>
<dbReference type="RefSeq" id="WP_079865563.1">
    <property type="nucleotide sequence ID" value="NZ_CP172368.1"/>
</dbReference>
<dbReference type="Proteomes" id="UP000335162">
    <property type="component" value="Unassembled WGS sequence"/>
</dbReference>
<dbReference type="InterPro" id="IPR021353">
    <property type="entry name" value="DUF2972"/>
</dbReference>
<proteinExistence type="predicted"/>
<gene>
    <name evidence="1" type="ORF">BFD99_09595</name>
    <name evidence="2" type="ORF">FRM19_04950</name>
</gene>
<name>A0A5T0TMV9_CAMJU</name>
<reference evidence="1 3" key="1">
    <citation type="submission" date="2018-05" db="EMBL/GenBank/DDBJ databases">
        <authorList>
            <consortium name="NARMS: The National Antimicrobial Resistance Monitoring System"/>
        </authorList>
    </citation>
    <scope>NUCLEOTIDE SEQUENCE [LARGE SCALE GENOMIC DNA]</scope>
    <source>
        <strain evidence="1 3">FSIS1607212</strain>
    </source>
</reference>
<evidence type="ECO:0000313" key="2">
    <source>
        <dbReference type="EMBL" id="ECK4098567.1"/>
    </source>
</evidence>
<sequence length="66" mass="8220">MEVLEQKIKEFESRKVTEIDILEWIKQDQDLILSLKEMFERELICIKQHRPDIVASWKYYQEFEKM</sequence>